<feature type="transmembrane region" description="Helical" evidence="6">
    <location>
        <begin position="295"/>
        <end position="315"/>
    </location>
</feature>
<evidence type="ECO:0000313" key="8">
    <source>
        <dbReference type="EMBL" id="MDP9807002.1"/>
    </source>
</evidence>
<keyword evidence="5 6" id="KW-0472">Membrane</keyword>
<evidence type="ECO:0000256" key="4">
    <source>
        <dbReference type="ARBA" id="ARBA00022989"/>
    </source>
</evidence>
<feature type="transmembrane region" description="Helical" evidence="6">
    <location>
        <begin position="321"/>
        <end position="342"/>
    </location>
</feature>
<feature type="transmembrane region" description="Helical" evidence="6">
    <location>
        <begin position="134"/>
        <end position="156"/>
    </location>
</feature>
<feature type="transmembrane region" description="Helical" evidence="6">
    <location>
        <begin position="396"/>
        <end position="415"/>
    </location>
</feature>
<evidence type="ECO:0000313" key="9">
    <source>
        <dbReference type="Proteomes" id="UP001243212"/>
    </source>
</evidence>
<dbReference type="PANTHER" id="PTHR43124">
    <property type="entry name" value="PURINE EFFLUX PUMP PBUE"/>
    <property type="match status" value="1"/>
</dbReference>
<feature type="domain" description="Major facilitator superfamily (MFS) profile" evidence="7">
    <location>
        <begin position="1"/>
        <end position="420"/>
    </location>
</feature>
<evidence type="ECO:0000256" key="1">
    <source>
        <dbReference type="ARBA" id="ARBA00004651"/>
    </source>
</evidence>
<dbReference type="InterPro" id="IPR020846">
    <property type="entry name" value="MFS_dom"/>
</dbReference>
<accession>A0ABT9NHY0</accession>
<gene>
    <name evidence="8" type="ORF">J2S70_001584</name>
</gene>
<dbReference type="SUPFAM" id="SSF103473">
    <property type="entry name" value="MFS general substrate transporter"/>
    <property type="match status" value="1"/>
</dbReference>
<feature type="transmembrane region" description="Helical" evidence="6">
    <location>
        <begin position="230"/>
        <end position="251"/>
    </location>
</feature>
<evidence type="ECO:0000256" key="5">
    <source>
        <dbReference type="ARBA" id="ARBA00023136"/>
    </source>
</evidence>
<feature type="transmembrane region" description="Helical" evidence="6">
    <location>
        <begin position="75"/>
        <end position="93"/>
    </location>
</feature>
<name>A0ABT9NHY0_9ACTO</name>
<proteinExistence type="predicted"/>
<sequence length="459" mass="49040">MTRHKVAVFVWLIAVAVYAVAVAGRTSFGVAGLTAIDRFDISAATLSLFTVVQVGVYAAAQIPVGLLLDKFGPRVLLGSGAIILAAGQVGMALADTVGFALAARVLVGLGDATAFTSVIRIVPSWFAPRRAPLFTQLTGIIGGLGQFISSVPFAYLLANVGWAPAFGGLAILGVAVSGLAFAFIRDTPKKWTLTHIEEDDEDLARQMTSTVSDTDDMTISQTLREPASWLGFWTHWVGNFPQTVFLLLWGVPFLQIHQGMSQAGSSAILLVVTGAAIILGPLVGELTARHSMRRIWIVNGISCTLAAVWALVLVLPAPAPLWMIVVLLVVIAATGPASSIGFDYARTSIPVRRLGTANGLINMGGFIAALITAWLIGVVLDWSSQGAPLGAGDFKLAMSTQVFAWIVGMVMLEVFRRKTRKRDAERGITVPPLRKVIARYQARFEARKAAAREAKRRPR</sequence>
<organism evidence="8 9">
    <name type="scientific">Trueperella bonasi</name>
    <dbReference type="NCBI Taxonomy" id="312286"/>
    <lineage>
        <taxon>Bacteria</taxon>
        <taxon>Bacillati</taxon>
        <taxon>Actinomycetota</taxon>
        <taxon>Actinomycetes</taxon>
        <taxon>Actinomycetales</taxon>
        <taxon>Actinomycetaceae</taxon>
        <taxon>Trueperella</taxon>
    </lineage>
</organism>
<dbReference type="Proteomes" id="UP001243212">
    <property type="component" value="Unassembled WGS sequence"/>
</dbReference>
<keyword evidence="2" id="KW-1003">Cell membrane</keyword>
<evidence type="ECO:0000256" key="3">
    <source>
        <dbReference type="ARBA" id="ARBA00022692"/>
    </source>
</evidence>
<feature type="transmembrane region" description="Helical" evidence="6">
    <location>
        <begin position="263"/>
        <end position="283"/>
    </location>
</feature>
<dbReference type="InterPro" id="IPR036259">
    <property type="entry name" value="MFS_trans_sf"/>
</dbReference>
<dbReference type="PANTHER" id="PTHR43124:SF3">
    <property type="entry name" value="CHLORAMPHENICOL EFFLUX PUMP RV0191"/>
    <property type="match status" value="1"/>
</dbReference>
<feature type="transmembrane region" description="Helical" evidence="6">
    <location>
        <begin position="45"/>
        <end position="68"/>
    </location>
</feature>
<feature type="transmembrane region" description="Helical" evidence="6">
    <location>
        <begin position="354"/>
        <end position="376"/>
    </location>
</feature>
<dbReference type="CDD" id="cd06174">
    <property type="entry name" value="MFS"/>
    <property type="match status" value="1"/>
</dbReference>
<dbReference type="InterPro" id="IPR050189">
    <property type="entry name" value="MFS_Efflux_Transporters"/>
</dbReference>
<protein>
    <submittedName>
        <fullName evidence="8">Sugar phosphate permease</fullName>
    </submittedName>
</protein>
<feature type="transmembrane region" description="Helical" evidence="6">
    <location>
        <begin position="162"/>
        <end position="184"/>
    </location>
</feature>
<feature type="transmembrane region" description="Helical" evidence="6">
    <location>
        <begin position="99"/>
        <end position="122"/>
    </location>
</feature>
<evidence type="ECO:0000259" key="7">
    <source>
        <dbReference type="PROSITE" id="PS50850"/>
    </source>
</evidence>
<reference evidence="8 9" key="1">
    <citation type="submission" date="2023-07" db="EMBL/GenBank/DDBJ databases">
        <title>Sequencing the genomes of 1000 actinobacteria strains.</title>
        <authorList>
            <person name="Klenk H.-P."/>
        </authorList>
    </citation>
    <scope>NUCLEOTIDE SEQUENCE [LARGE SCALE GENOMIC DNA]</scope>
    <source>
        <strain evidence="8 9">DSM 17163</strain>
    </source>
</reference>
<evidence type="ECO:0000256" key="2">
    <source>
        <dbReference type="ARBA" id="ARBA00022475"/>
    </source>
</evidence>
<evidence type="ECO:0000256" key="6">
    <source>
        <dbReference type="SAM" id="Phobius"/>
    </source>
</evidence>
<comment type="caution">
    <text evidence="8">The sequence shown here is derived from an EMBL/GenBank/DDBJ whole genome shotgun (WGS) entry which is preliminary data.</text>
</comment>
<dbReference type="Pfam" id="PF07690">
    <property type="entry name" value="MFS_1"/>
    <property type="match status" value="1"/>
</dbReference>
<dbReference type="Gene3D" id="1.20.1250.20">
    <property type="entry name" value="MFS general substrate transporter like domains"/>
    <property type="match status" value="2"/>
</dbReference>
<comment type="subcellular location">
    <subcellularLocation>
        <location evidence="1">Cell membrane</location>
        <topology evidence="1">Multi-pass membrane protein</topology>
    </subcellularLocation>
</comment>
<dbReference type="InterPro" id="IPR011701">
    <property type="entry name" value="MFS"/>
</dbReference>
<keyword evidence="3 6" id="KW-0812">Transmembrane</keyword>
<dbReference type="EMBL" id="JAUSQX010000001">
    <property type="protein sequence ID" value="MDP9807002.1"/>
    <property type="molecule type" value="Genomic_DNA"/>
</dbReference>
<keyword evidence="9" id="KW-1185">Reference proteome</keyword>
<keyword evidence="4 6" id="KW-1133">Transmembrane helix</keyword>
<dbReference type="PROSITE" id="PS50850">
    <property type="entry name" value="MFS"/>
    <property type="match status" value="1"/>
</dbReference>